<feature type="signal peptide" evidence="2">
    <location>
        <begin position="1"/>
        <end position="18"/>
    </location>
</feature>
<dbReference type="Gene3D" id="3.40.190.10">
    <property type="entry name" value="Periplasmic binding protein-like II"/>
    <property type="match status" value="2"/>
</dbReference>
<evidence type="ECO:0000256" key="1">
    <source>
        <dbReference type="ARBA" id="ARBA00022729"/>
    </source>
</evidence>
<keyword evidence="1 2" id="KW-0732">Signal</keyword>
<name>A0A2N0HJE2_9SPHN</name>
<dbReference type="OrthoDB" id="7513138at2"/>
<dbReference type="Proteomes" id="UP000232587">
    <property type="component" value="Unassembled WGS sequence"/>
</dbReference>
<gene>
    <name evidence="4" type="ORF">B0I00_1255</name>
</gene>
<feature type="domain" description="PBP" evidence="3">
    <location>
        <begin position="173"/>
        <end position="371"/>
    </location>
</feature>
<accession>A0A2N0HJE2</accession>
<sequence>MKSLVTLAALAIAMPVLAQTAAPKPPAAAEKGDGSTNANRSIWTLDVTGFRKQKATLGGYTKKWDLSDLPSYQPKRKVSGTLRIWGSNYLKDGPLGEYWASEFRKFHPDITIEYNLPTAGIAVPGVAGKVADLGVGRPATLMDHLTFEQVYKYPITEITAATGSYDVYGWSPGFVILVHKDNPITRISMKQLDGVFGTARNGGYDGSTYRNDYPYRRGADENIRTWGQLGLTGEWANRPIHPCGQSPRANIQVVFQNLVLRGSDQWVEGYQAFANYATPQGTIASWSGQVKEFAENDPLAICIASPLSLGDKLKELPVQGFNGGPFVARTLESVRDRSYPLINEIFFYANKAPGQAMEPKVEEFLRFVLSRQGQDQVQREGRYTPLTAQVVRDQLAKLEPDAK</sequence>
<dbReference type="InterPro" id="IPR050811">
    <property type="entry name" value="Phosphate_ABC_transporter"/>
</dbReference>
<dbReference type="PANTHER" id="PTHR30570:SF6">
    <property type="entry name" value="PHOSPHATE-BINDING PROTEIN PSTS"/>
    <property type="match status" value="1"/>
</dbReference>
<dbReference type="RefSeq" id="WP_157812483.1">
    <property type="nucleotide sequence ID" value="NZ_PHUF01000003.1"/>
</dbReference>
<organism evidence="4 5">
    <name type="scientific">Novosphingobium kunmingense</name>
    <dbReference type="NCBI Taxonomy" id="1211806"/>
    <lineage>
        <taxon>Bacteria</taxon>
        <taxon>Pseudomonadati</taxon>
        <taxon>Pseudomonadota</taxon>
        <taxon>Alphaproteobacteria</taxon>
        <taxon>Sphingomonadales</taxon>
        <taxon>Sphingomonadaceae</taxon>
        <taxon>Novosphingobium</taxon>
    </lineage>
</organism>
<proteinExistence type="predicted"/>
<evidence type="ECO:0000256" key="2">
    <source>
        <dbReference type="SAM" id="SignalP"/>
    </source>
</evidence>
<dbReference type="AlphaFoldDB" id="A0A2N0HJE2"/>
<comment type="caution">
    <text evidence="4">The sequence shown here is derived from an EMBL/GenBank/DDBJ whole genome shotgun (WGS) entry which is preliminary data.</text>
</comment>
<feature type="chain" id="PRO_5014870861" evidence="2">
    <location>
        <begin position="19"/>
        <end position="403"/>
    </location>
</feature>
<dbReference type="Pfam" id="PF12849">
    <property type="entry name" value="PBP_like_2"/>
    <property type="match status" value="1"/>
</dbReference>
<dbReference type="SUPFAM" id="SSF53850">
    <property type="entry name" value="Periplasmic binding protein-like II"/>
    <property type="match status" value="1"/>
</dbReference>
<dbReference type="PANTHER" id="PTHR30570">
    <property type="entry name" value="PERIPLASMIC PHOSPHATE BINDING COMPONENT OF PHOSPHATE ABC TRANSPORTER"/>
    <property type="match status" value="1"/>
</dbReference>
<evidence type="ECO:0000313" key="5">
    <source>
        <dbReference type="Proteomes" id="UP000232587"/>
    </source>
</evidence>
<keyword evidence="5" id="KW-1185">Reference proteome</keyword>
<evidence type="ECO:0000259" key="3">
    <source>
        <dbReference type="Pfam" id="PF12849"/>
    </source>
</evidence>
<protein>
    <submittedName>
        <fullName evidence="4">Phosphate transport system substrate-binding protein</fullName>
    </submittedName>
</protein>
<reference evidence="4 5" key="1">
    <citation type="submission" date="2017-11" db="EMBL/GenBank/DDBJ databases">
        <title>Genomic Encyclopedia of Type Strains, Phase III (KMG-III): the genomes of soil and plant-associated and newly described type strains.</title>
        <authorList>
            <person name="Whitman W."/>
        </authorList>
    </citation>
    <scope>NUCLEOTIDE SEQUENCE [LARGE SCALE GENOMIC DNA]</scope>
    <source>
        <strain evidence="4 5">CGMCC 1.12274</strain>
    </source>
</reference>
<dbReference type="EMBL" id="PHUF01000003">
    <property type="protein sequence ID" value="PKB19028.1"/>
    <property type="molecule type" value="Genomic_DNA"/>
</dbReference>
<dbReference type="InterPro" id="IPR024370">
    <property type="entry name" value="PBP_domain"/>
</dbReference>
<evidence type="ECO:0000313" key="4">
    <source>
        <dbReference type="EMBL" id="PKB19028.1"/>
    </source>
</evidence>